<gene>
    <name evidence="1" type="ORF">A2150_05225</name>
</gene>
<accession>A0A1F6TD73</accession>
<protein>
    <recommendedName>
        <fullName evidence="3">Addiction module antitoxin RelB</fullName>
    </recommendedName>
</protein>
<proteinExistence type="predicted"/>
<dbReference type="Proteomes" id="UP000177925">
    <property type="component" value="Unassembled WGS sequence"/>
</dbReference>
<organism evidence="1 2">
    <name type="scientific">Candidatus Muproteobacteria bacterium RBG_16_64_11</name>
    <dbReference type="NCBI Taxonomy" id="1817758"/>
    <lineage>
        <taxon>Bacteria</taxon>
        <taxon>Pseudomonadati</taxon>
        <taxon>Pseudomonadota</taxon>
        <taxon>Candidatus Muproteobacteria</taxon>
    </lineage>
</organism>
<sequence>MARNLNEIEQEVMRLSAKDRVSLMERLIGALDTEVEDDVEELWLHEAEQRYEAYRQGQLKPRPANQVFEEAASKLKE</sequence>
<evidence type="ECO:0000313" key="1">
    <source>
        <dbReference type="EMBL" id="OGI43019.1"/>
    </source>
</evidence>
<evidence type="ECO:0000313" key="2">
    <source>
        <dbReference type="Proteomes" id="UP000177925"/>
    </source>
</evidence>
<dbReference type="EMBL" id="MFSS01000071">
    <property type="protein sequence ID" value="OGI43019.1"/>
    <property type="molecule type" value="Genomic_DNA"/>
</dbReference>
<evidence type="ECO:0008006" key="3">
    <source>
        <dbReference type="Google" id="ProtNLM"/>
    </source>
</evidence>
<name>A0A1F6TD73_9PROT</name>
<reference evidence="1 2" key="1">
    <citation type="journal article" date="2016" name="Nat. Commun.">
        <title>Thousands of microbial genomes shed light on interconnected biogeochemical processes in an aquifer system.</title>
        <authorList>
            <person name="Anantharaman K."/>
            <person name="Brown C.T."/>
            <person name="Hug L.A."/>
            <person name="Sharon I."/>
            <person name="Castelle C.J."/>
            <person name="Probst A.J."/>
            <person name="Thomas B.C."/>
            <person name="Singh A."/>
            <person name="Wilkins M.J."/>
            <person name="Karaoz U."/>
            <person name="Brodie E.L."/>
            <person name="Williams K.H."/>
            <person name="Hubbard S.S."/>
            <person name="Banfield J.F."/>
        </authorList>
    </citation>
    <scope>NUCLEOTIDE SEQUENCE [LARGE SCALE GENOMIC DNA]</scope>
</reference>
<comment type="caution">
    <text evidence="1">The sequence shown here is derived from an EMBL/GenBank/DDBJ whole genome shotgun (WGS) entry which is preliminary data.</text>
</comment>
<dbReference type="InterPro" id="IPR013406">
    <property type="entry name" value="CHP02574_addiction_mod"/>
</dbReference>
<dbReference type="Pfam" id="PF09720">
    <property type="entry name" value="Unstab_antitox"/>
    <property type="match status" value="1"/>
</dbReference>
<dbReference type="AlphaFoldDB" id="A0A1F6TD73"/>